<organism evidence="16 17">
    <name type="scientific">Brachionus calyciflorus</name>
    <dbReference type="NCBI Taxonomy" id="104777"/>
    <lineage>
        <taxon>Eukaryota</taxon>
        <taxon>Metazoa</taxon>
        <taxon>Spiralia</taxon>
        <taxon>Gnathifera</taxon>
        <taxon>Rotifera</taxon>
        <taxon>Eurotatoria</taxon>
        <taxon>Monogononta</taxon>
        <taxon>Pseudotrocha</taxon>
        <taxon>Ploima</taxon>
        <taxon>Brachionidae</taxon>
        <taxon>Brachionus</taxon>
    </lineage>
</organism>
<keyword evidence="3 13" id="KW-0547">Nucleotide-binding</keyword>
<comment type="catalytic activity">
    <reaction evidence="6">
        <text>5-hydroxy-(6E,8Z,11Z,14Z)-eicosatetraenoate + ATP + CoA = 5-hydroxy-(6E,8Z,11Z,14Z)-eicosatetraenoyl-CoA + AMP + diphosphate</text>
        <dbReference type="Rhea" id="RHEA:52108"/>
        <dbReference type="ChEBI" id="CHEBI:30616"/>
        <dbReference type="ChEBI" id="CHEBI:33019"/>
        <dbReference type="ChEBI" id="CHEBI:57287"/>
        <dbReference type="ChEBI" id="CHEBI:65341"/>
        <dbReference type="ChEBI" id="CHEBI:136407"/>
        <dbReference type="ChEBI" id="CHEBI:456215"/>
    </reaction>
    <physiologicalReaction direction="left-to-right" evidence="6">
        <dbReference type="Rhea" id="RHEA:52109"/>
    </physiologicalReaction>
</comment>
<name>A0A813P614_9BILA</name>
<evidence type="ECO:0000256" key="7">
    <source>
        <dbReference type="ARBA" id="ARBA00024484"/>
    </source>
</evidence>
<keyword evidence="14" id="KW-1133">Transmembrane helix</keyword>
<evidence type="ECO:0000313" key="17">
    <source>
        <dbReference type="Proteomes" id="UP000663879"/>
    </source>
</evidence>
<comment type="similarity">
    <text evidence="1 13">Belongs to the ATP-dependent AMP-binding enzyme family.</text>
</comment>
<dbReference type="EC" id="6.2.1.3" evidence="13"/>
<evidence type="ECO:0000256" key="1">
    <source>
        <dbReference type="ARBA" id="ARBA00006432"/>
    </source>
</evidence>
<dbReference type="PANTHER" id="PTHR43272">
    <property type="entry name" value="LONG-CHAIN-FATTY-ACID--COA LIGASE"/>
    <property type="match status" value="1"/>
</dbReference>
<evidence type="ECO:0000256" key="4">
    <source>
        <dbReference type="ARBA" id="ARBA00022832"/>
    </source>
</evidence>
<dbReference type="Proteomes" id="UP000663879">
    <property type="component" value="Unassembled WGS sequence"/>
</dbReference>
<evidence type="ECO:0000256" key="9">
    <source>
        <dbReference type="ARBA" id="ARBA00024532"/>
    </source>
</evidence>
<gene>
    <name evidence="16" type="ORF">OXX778_LOCUS3766</name>
</gene>
<evidence type="ECO:0000256" key="2">
    <source>
        <dbReference type="ARBA" id="ARBA00022598"/>
    </source>
</evidence>
<protein>
    <recommendedName>
        <fullName evidence="13">Long-chain-fatty-acid--CoA ligase</fullName>
        <ecNumber evidence="13">6.2.1.3</ecNumber>
    </recommendedName>
</protein>
<keyword evidence="4 13" id="KW-0276">Fatty acid metabolism</keyword>
<evidence type="ECO:0000256" key="10">
    <source>
        <dbReference type="ARBA" id="ARBA00024548"/>
    </source>
</evidence>
<keyword evidence="17" id="KW-1185">Reference proteome</keyword>
<reference evidence="16" key="1">
    <citation type="submission" date="2021-02" db="EMBL/GenBank/DDBJ databases">
        <authorList>
            <person name="Nowell W R."/>
        </authorList>
    </citation>
    <scope>NUCLEOTIDE SEQUENCE</scope>
    <source>
        <strain evidence="16">Ploen Becks lab</strain>
    </source>
</reference>
<keyword evidence="2 13" id="KW-0436">Ligase</keyword>
<dbReference type="PANTHER" id="PTHR43272:SF107">
    <property type="entry name" value="LONG-CHAIN-FATTY-ACID--COA LIGASE 5"/>
    <property type="match status" value="1"/>
</dbReference>
<keyword evidence="13" id="KW-0443">Lipid metabolism</keyword>
<feature type="transmembrane region" description="Helical" evidence="14">
    <location>
        <begin position="28"/>
        <end position="45"/>
    </location>
</feature>
<dbReference type="EMBL" id="CAJNOC010000344">
    <property type="protein sequence ID" value="CAF0748103.1"/>
    <property type="molecule type" value="Genomic_DNA"/>
</dbReference>
<feature type="domain" description="AMP-dependent synthetase/ligase" evidence="15">
    <location>
        <begin position="116"/>
        <end position="522"/>
    </location>
</feature>
<dbReference type="GO" id="GO:0005524">
    <property type="term" value="F:ATP binding"/>
    <property type="evidence" value="ECO:0007669"/>
    <property type="project" value="UniProtKB-KW"/>
</dbReference>
<dbReference type="InterPro" id="IPR020845">
    <property type="entry name" value="AMP-binding_CS"/>
</dbReference>
<proteinExistence type="inferred from homology"/>
<sequence length="699" mass="78602">MNSDDKNQNLLNQVTSTLMNTTPDLNKLYAVAGAALVSGALYYYLNSGPKPKRINGFDYENQTKEVQGRTDGARICTLNESEKLVSYYYEDGKTLYDLFKKGEKLSNDGPYLGWKPSLNDPYKWLKYSEVASVAEQIGSCFIHLGLEPSKETFIGIYAKNRLEWSLTEIACNTYSMVSVPLYDTLGLEAINFILVQTQLKLVVCDDSEKALQLMNTKSNLEFIIVIDKISEEARNRATELNLRMFSFDEVKQIGKENLRKPIPPKPEDLATICYTSGTTGTPKGALITHTNIVSISASMCFLLKKQKDIRDGEERYLSYLPLAHMFERVAQATLTSLGGSIGFYQGDVRKLVNDLQELKPTIFCTVPRLLNRIYASVTEKIEKSSALKKAIFRWAFAQKEKEVAKGIVRNDGMYDFAFKKIRESLGGQCKMIITGSAPISPEILHFLRVVTGCIVVEGYGATETGGACSVQLPYETSVGNIGPPFACCMYKLIDVPEMNLVVSRDNRGEVCVLGHNIFKGYYKDEEKTKAALDSDGWYHTGDIGMYDKNGCLKIVDRVKNIFKLQQGEYIAPEKIENIYIRSKYVAQVFIYGNSLKSSLVSIIVPEETVVYEWAKQNNVEANFIDLCKNSELKKTIIQDVSQIGKAGGLKGFEQARDIHLHHELFSIDNGLLTPTMKSKRNELLAYFREQIDVMYKSLD</sequence>
<evidence type="ECO:0000256" key="11">
    <source>
        <dbReference type="ARBA" id="ARBA00024565"/>
    </source>
</evidence>
<dbReference type="Pfam" id="PF00501">
    <property type="entry name" value="AMP-binding"/>
    <property type="match status" value="1"/>
</dbReference>
<dbReference type="GO" id="GO:0047676">
    <property type="term" value="F:arachidonate-CoA ligase activity"/>
    <property type="evidence" value="ECO:0007669"/>
    <property type="project" value="UniProtKB-EC"/>
</dbReference>
<evidence type="ECO:0000313" key="16">
    <source>
        <dbReference type="EMBL" id="CAF0748103.1"/>
    </source>
</evidence>
<evidence type="ECO:0000256" key="13">
    <source>
        <dbReference type="RuleBase" id="RU369030"/>
    </source>
</evidence>
<accession>A0A813P614</accession>
<keyword evidence="5 13" id="KW-0067">ATP-binding</keyword>
<dbReference type="InterPro" id="IPR042099">
    <property type="entry name" value="ANL_N_sf"/>
</dbReference>
<dbReference type="OrthoDB" id="1700726at2759"/>
<dbReference type="PROSITE" id="PS00455">
    <property type="entry name" value="AMP_BINDING"/>
    <property type="match status" value="1"/>
</dbReference>
<evidence type="ECO:0000256" key="3">
    <source>
        <dbReference type="ARBA" id="ARBA00022741"/>
    </source>
</evidence>
<comment type="caution">
    <text evidence="16">The sequence shown here is derived from an EMBL/GenBank/DDBJ whole genome shotgun (WGS) entry which is preliminary data.</text>
</comment>
<comment type="catalytic activity">
    <reaction evidence="9">
        <text>15-hydroxy-(5Z,8Z,11Z,13E)-eicosatetraenoate + ATP + CoA = 15-hydroxy-(5Z,8Z,11Z,13E)-eicosatetraenoyl-CoA + AMP + diphosphate</text>
        <dbReference type="Rhea" id="RHEA:52116"/>
        <dbReference type="ChEBI" id="CHEBI:30616"/>
        <dbReference type="ChEBI" id="CHEBI:33019"/>
        <dbReference type="ChEBI" id="CHEBI:57287"/>
        <dbReference type="ChEBI" id="CHEBI:78832"/>
        <dbReference type="ChEBI" id="CHEBI:136409"/>
        <dbReference type="ChEBI" id="CHEBI:456215"/>
    </reaction>
    <physiologicalReaction direction="left-to-right" evidence="9">
        <dbReference type="Rhea" id="RHEA:52117"/>
    </physiologicalReaction>
</comment>
<dbReference type="InterPro" id="IPR000873">
    <property type="entry name" value="AMP-dep_synth/lig_dom"/>
</dbReference>
<comment type="catalytic activity">
    <reaction evidence="10">
        <text>(5Z,8Z,11Z,14Z)-eicosatetraenoate + ATP + CoA = (5Z,8Z,11Z,14Z)-eicosatetraenoyl-CoA + AMP + diphosphate</text>
        <dbReference type="Rhea" id="RHEA:19713"/>
        <dbReference type="ChEBI" id="CHEBI:30616"/>
        <dbReference type="ChEBI" id="CHEBI:32395"/>
        <dbReference type="ChEBI" id="CHEBI:33019"/>
        <dbReference type="ChEBI" id="CHEBI:57287"/>
        <dbReference type="ChEBI" id="CHEBI:57368"/>
        <dbReference type="ChEBI" id="CHEBI:456215"/>
        <dbReference type="EC" id="6.2.1.15"/>
    </reaction>
    <physiologicalReaction direction="left-to-right" evidence="10">
        <dbReference type="Rhea" id="RHEA:19714"/>
    </physiologicalReaction>
</comment>
<evidence type="ECO:0000256" key="5">
    <source>
        <dbReference type="ARBA" id="ARBA00022840"/>
    </source>
</evidence>
<comment type="catalytic activity">
    <reaction evidence="7">
        <text>a long-chain fatty acid + ATP + CoA = a long-chain fatty acyl-CoA + AMP + diphosphate</text>
        <dbReference type="Rhea" id="RHEA:15421"/>
        <dbReference type="ChEBI" id="CHEBI:30616"/>
        <dbReference type="ChEBI" id="CHEBI:33019"/>
        <dbReference type="ChEBI" id="CHEBI:57287"/>
        <dbReference type="ChEBI" id="CHEBI:57560"/>
        <dbReference type="ChEBI" id="CHEBI:83139"/>
        <dbReference type="ChEBI" id="CHEBI:456215"/>
        <dbReference type="EC" id="6.2.1.3"/>
    </reaction>
    <physiologicalReaction direction="left-to-right" evidence="7">
        <dbReference type="Rhea" id="RHEA:15422"/>
    </physiologicalReaction>
</comment>
<dbReference type="GO" id="GO:0005783">
    <property type="term" value="C:endoplasmic reticulum"/>
    <property type="evidence" value="ECO:0007669"/>
    <property type="project" value="TreeGrafter"/>
</dbReference>
<evidence type="ECO:0000256" key="14">
    <source>
        <dbReference type="SAM" id="Phobius"/>
    </source>
</evidence>
<keyword evidence="14" id="KW-0812">Transmembrane</keyword>
<evidence type="ECO:0000259" key="15">
    <source>
        <dbReference type="Pfam" id="PF00501"/>
    </source>
</evidence>
<comment type="catalytic activity">
    <reaction evidence="12">
        <text>hexadecanoate + ATP + CoA = hexadecanoyl-CoA + AMP + diphosphate</text>
        <dbReference type="Rhea" id="RHEA:30751"/>
        <dbReference type="ChEBI" id="CHEBI:7896"/>
        <dbReference type="ChEBI" id="CHEBI:30616"/>
        <dbReference type="ChEBI" id="CHEBI:33019"/>
        <dbReference type="ChEBI" id="CHEBI:57287"/>
        <dbReference type="ChEBI" id="CHEBI:57379"/>
        <dbReference type="ChEBI" id="CHEBI:456215"/>
    </reaction>
    <physiologicalReaction direction="left-to-right" evidence="12">
        <dbReference type="Rhea" id="RHEA:30752"/>
    </physiologicalReaction>
</comment>
<comment type="function">
    <text evidence="13">Catalyzes the conversion of long-chain fatty acids to their active form acyl-CoAs for both synthesis of cellular lipids, and degradation via beta-oxidation.</text>
</comment>
<dbReference type="GO" id="GO:0016020">
    <property type="term" value="C:membrane"/>
    <property type="evidence" value="ECO:0007669"/>
    <property type="project" value="TreeGrafter"/>
</dbReference>
<comment type="catalytic activity">
    <reaction evidence="8">
        <text>12-hydroxy-(5Z,8Z,10E,14Z)-eicosatetraenoate + ATP + CoA = 12-hydroxy-(5Z,8Z,10E,14Z)-eicosatetraenoyl-CoA + AMP + diphosphate</text>
        <dbReference type="Rhea" id="RHEA:52112"/>
        <dbReference type="ChEBI" id="CHEBI:30616"/>
        <dbReference type="ChEBI" id="CHEBI:33019"/>
        <dbReference type="ChEBI" id="CHEBI:57287"/>
        <dbReference type="ChEBI" id="CHEBI:90718"/>
        <dbReference type="ChEBI" id="CHEBI:136408"/>
        <dbReference type="ChEBI" id="CHEBI:456215"/>
    </reaction>
    <physiologicalReaction direction="left-to-right" evidence="8">
        <dbReference type="Rhea" id="RHEA:52113"/>
    </physiologicalReaction>
</comment>
<dbReference type="InterPro" id="IPR045311">
    <property type="entry name" value="LC-FACS_euk"/>
</dbReference>
<comment type="catalytic activity">
    <reaction evidence="11">
        <text>(E)-hexadec-2-enoate + ATP + CoA = (2E)-hexadecenoyl-CoA + AMP + diphosphate</text>
        <dbReference type="Rhea" id="RHEA:36139"/>
        <dbReference type="ChEBI" id="CHEBI:30616"/>
        <dbReference type="ChEBI" id="CHEBI:33019"/>
        <dbReference type="ChEBI" id="CHEBI:57287"/>
        <dbReference type="ChEBI" id="CHEBI:61526"/>
        <dbReference type="ChEBI" id="CHEBI:72745"/>
        <dbReference type="ChEBI" id="CHEBI:456215"/>
    </reaction>
    <physiologicalReaction direction="left-to-right" evidence="11">
        <dbReference type="Rhea" id="RHEA:36140"/>
    </physiologicalReaction>
</comment>
<evidence type="ECO:0000256" key="6">
    <source>
        <dbReference type="ARBA" id="ARBA00024469"/>
    </source>
</evidence>
<evidence type="ECO:0000256" key="12">
    <source>
        <dbReference type="ARBA" id="ARBA00049139"/>
    </source>
</evidence>
<dbReference type="AlphaFoldDB" id="A0A813P614"/>
<dbReference type="CDD" id="cd05927">
    <property type="entry name" value="LC-FACS_euk"/>
    <property type="match status" value="1"/>
</dbReference>
<evidence type="ECO:0000256" key="8">
    <source>
        <dbReference type="ARBA" id="ARBA00024495"/>
    </source>
</evidence>
<keyword evidence="14" id="KW-0472">Membrane</keyword>
<dbReference type="SUPFAM" id="SSF56801">
    <property type="entry name" value="Acetyl-CoA synthetase-like"/>
    <property type="match status" value="1"/>
</dbReference>
<dbReference type="Gene3D" id="3.40.50.12780">
    <property type="entry name" value="N-terminal domain of ligase-like"/>
    <property type="match status" value="1"/>
</dbReference>